<reference evidence="1" key="1">
    <citation type="submission" date="2021-02" db="EMBL/GenBank/DDBJ databases">
        <authorList>
            <person name="Dougan E. K."/>
            <person name="Rhodes N."/>
            <person name="Thang M."/>
            <person name="Chan C."/>
        </authorList>
    </citation>
    <scope>NUCLEOTIDE SEQUENCE</scope>
</reference>
<evidence type="ECO:0000313" key="1">
    <source>
        <dbReference type="EMBL" id="CAE7283024.1"/>
    </source>
</evidence>
<protein>
    <submittedName>
        <fullName evidence="1">Uncharacterized protein</fullName>
    </submittedName>
</protein>
<organism evidence="1 2">
    <name type="scientific">Symbiodinium natans</name>
    <dbReference type="NCBI Taxonomy" id="878477"/>
    <lineage>
        <taxon>Eukaryota</taxon>
        <taxon>Sar</taxon>
        <taxon>Alveolata</taxon>
        <taxon>Dinophyceae</taxon>
        <taxon>Suessiales</taxon>
        <taxon>Symbiodiniaceae</taxon>
        <taxon>Symbiodinium</taxon>
    </lineage>
</organism>
<accession>A0A812N1V3</accession>
<evidence type="ECO:0000313" key="2">
    <source>
        <dbReference type="Proteomes" id="UP000604046"/>
    </source>
</evidence>
<proteinExistence type="predicted"/>
<sequence>MLTAMTAALALCILSFSGPMWFIFMRPTAWLERNRIRGYVTQPMQVDVGEAWAAMR</sequence>
<gene>
    <name evidence="1" type="ORF">SNAT2548_LOCUS14995</name>
</gene>
<dbReference type="EMBL" id="CAJNDS010001835">
    <property type="protein sequence ID" value="CAE7283024.1"/>
    <property type="molecule type" value="Genomic_DNA"/>
</dbReference>
<keyword evidence="2" id="KW-1185">Reference proteome</keyword>
<comment type="caution">
    <text evidence="1">The sequence shown here is derived from an EMBL/GenBank/DDBJ whole genome shotgun (WGS) entry which is preliminary data.</text>
</comment>
<name>A0A812N1V3_9DINO</name>
<dbReference type="Proteomes" id="UP000604046">
    <property type="component" value="Unassembled WGS sequence"/>
</dbReference>
<dbReference type="AlphaFoldDB" id="A0A812N1V3"/>